<accession>A0A091D471</accession>
<dbReference type="EMBL" id="KN123376">
    <property type="protein sequence ID" value="KFO25288.1"/>
    <property type="molecule type" value="Genomic_DNA"/>
</dbReference>
<keyword evidence="2" id="KW-1185">Reference proteome</keyword>
<protein>
    <submittedName>
        <fullName evidence="1">Uncharacterized protein</fullName>
    </submittedName>
</protein>
<sequence>MQDSGPICVNKHAALQPSDLIQWSPHYEEPFKRVSQGFCNWTTKDSKIASSSRSLCEGTKEELPLSWRTEQLFKAEKWGGRKAAKWEKLAGAVSPEQLRLELPGSTARSSTAERLLRTVGIYWSDPCGPWLTNAAFSGITERHISLTSRQHFC</sequence>
<proteinExistence type="predicted"/>
<organism evidence="1 2">
    <name type="scientific">Fukomys damarensis</name>
    <name type="common">Damaraland mole rat</name>
    <name type="synonym">Cryptomys damarensis</name>
    <dbReference type="NCBI Taxonomy" id="885580"/>
    <lineage>
        <taxon>Eukaryota</taxon>
        <taxon>Metazoa</taxon>
        <taxon>Chordata</taxon>
        <taxon>Craniata</taxon>
        <taxon>Vertebrata</taxon>
        <taxon>Euteleostomi</taxon>
        <taxon>Mammalia</taxon>
        <taxon>Eutheria</taxon>
        <taxon>Euarchontoglires</taxon>
        <taxon>Glires</taxon>
        <taxon>Rodentia</taxon>
        <taxon>Hystricomorpha</taxon>
        <taxon>Bathyergidae</taxon>
        <taxon>Fukomys</taxon>
    </lineage>
</organism>
<dbReference type="AlphaFoldDB" id="A0A091D471"/>
<reference evidence="1 2" key="1">
    <citation type="submission" date="2013-11" db="EMBL/GenBank/DDBJ databases">
        <title>The Damaraland mole rat (Fukomys damarensis) genome and evolution of African mole rats.</title>
        <authorList>
            <person name="Gladyshev V.N."/>
            <person name="Fang X."/>
        </authorList>
    </citation>
    <scope>NUCLEOTIDE SEQUENCE [LARGE SCALE GENOMIC DNA]</scope>
    <source>
        <tissue evidence="1">Liver</tissue>
    </source>
</reference>
<evidence type="ECO:0000313" key="1">
    <source>
        <dbReference type="EMBL" id="KFO25288.1"/>
    </source>
</evidence>
<evidence type="ECO:0000313" key="2">
    <source>
        <dbReference type="Proteomes" id="UP000028990"/>
    </source>
</evidence>
<name>A0A091D471_FUKDA</name>
<dbReference type="Proteomes" id="UP000028990">
    <property type="component" value="Unassembled WGS sequence"/>
</dbReference>
<gene>
    <name evidence="1" type="ORF">H920_13316</name>
</gene>